<dbReference type="AlphaFoldDB" id="A0AAP0JTV5"/>
<protein>
    <submittedName>
        <fullName evidence="2">Uncharacterized protein</fullName>
    </submittedName>
</protein>
<dbReference type="Proteomes" id="UP001419268">
    <property type="component" value="Unassembled WGS sequence"/>
</dbReference>
<feature type="region of interest" description="Disordered" evidence="1">
    <location>
        <begin position="1"/>
        <end position="20"/>
    </location>
</feature>
<organism evidence="2 3">
    <name type="scientific">Stephania cephalantha</name>
    <dbReference type="NCBI Taxonomy" id="152367"/>
    <lineage>
        <taxon>Eukaryota</taxon>
        <taxon>Viridiplantae</taxon>
        <taxon>Streptophyta</taxon>
        <taxon>Embryophyta</taxon>
        <taxon>Tracheophyta</taxon>
        <taxon>Spermatophyta</taxon>
        <taxon>Magnoliopsida</taxon>
        <taxon>Ranunculales</taxon>
        <taxon>Menispermaceae</taxon>
        <taxon>Menispermoideae</taxon>
        <taxon>Cissampelideae</taxon>
        <taxon>Stephania</taxon>
    </lineage>
</organism>
<gene>
    <name evidence="2" type="ORF">Scep_009291</name>
</gene>
<name>A0AAP0JTV5_9MAGN</name>
<evidence type="ECO:0000313" key="3">
    <source>
        <dbReference type="Proteomes" id="UP001419268"/>
    </source>
</evidence>
<comment type="caution">
    <text evidence="2">The sequence shown here is derived from an EMBL/GenBank/DDBJ whole genome shotgun (WGS) entry which is preliminary data.</text>
</comment>
<keyword evidence="3" id="KW-1185">Reference proteome</keyword>
<evidence type="ECO:0000256" key="1">
    <source>
        <dbReference type="SAM" id="MobiDB-lite"/>
    </source>
</evidence>
<sequence length="109" mass="12325">MRKRLQLLRQRDRAQSVGSVASPPYAAHIAPVSVGPAQSYASTPPQQRPSVLKHRYYRGSMGEAMAETWSSSDQCRDRDRGLVRYRDKDRDSVVHLDQDLRWVVGGVDS</sequence>
<accession>A0AAP0JTV5</accession>
<evidence type="ECO:0000313" key="2">
    <source>
        <dbReference type="EMBL" id="KAK9139610.1"/>
    </source>
</evidence>
<dbReference type="EMBL" id="JBBNAG010000004">
    <property type="protein sequence ID" value="KAK9139610.1"/>
    <property type="molecule type" value="Genomic_DNA"/>
</dbReference>
<proteinExistence type="predicted"/>
<reference evidence="2 3" key="1">
    <citation type="submission" date="2024-01" db="EMBL/GenBank/DDBJ databases">
        <title>Genome assemblies of Stephania.</title>
        <authorList>
            <person name="Yang L."/>
        </authorList>
    </citation>
    <scope>NUCLEOTIDE SEQUENCE [LARGE SCALE GENOMIC DNA]</scope>
    <source>
        <strain evidence="2">JXDWG</strain>
        <tissue evidence="2">Leaf</tissue>
    </source>
</reference>